<keyword evidence="3" id="KW-1185">Reference proteome</keyword>
<sequence>MEDPSSSGVDAIDGVSGTVSGVPGTLTPPHPYPLRRGPRTPAAPPGDLPRRSGPSFSAPLRLGHHLLIVFLQDQLVALPSSFTAVPILGVAGEMTPDRAWIWKCFDQGVQISLPPPPPPPPPCKFWGDQARFSTSCTITPMPSNTWWMGASHMKAAVVTSLFFSSTWLSATSTLTCVQPSWPMAAAVSAVLGYLWGGGGERERDRERQRESESGAA</sequence>
<feature type="region of interest" description="Disordered" evidence="1">
    <location>
        <begin position="1"/>
        <end position="55"/>
    </location>
</feature>
<name>A0A4Z2HI70_9TELE</name>
<proteinExistence type="predicted"/>
<gene>
    <name evidence="2" type="ORF">EYF80_025290</name>
</gene>
<evidence type="ECO:0000313" key="2">
    <source>
        <dbReference type="EMBL" id="TNN64542.1"/>
    </source>
</evidence>
<reference evidence="2 3" key="1">
    <citation type="submission" date="2019-03" db="EMBL/GenBank/DDBJ databases">
        <title>First draft genome of Liparis tanakae, snailfish: a comprehensive survey of snailfish specific genes.</title>
        <authorList>
            <person name="Kim W."/>
            <person name="Song I."/>
            <person name="Jeong J.-H."/>
            <person name="Kim D."/>
            <person name="Kim S."/>
            <person name="Ryu S."/>
            <person name="Song J.Y."/>
            <person name="Lee S.K."/>
        </authorList>
    </citation>
    <scope>NUCLEOTIDE SEQUENCE [LARGE SCALE GENOMIC DNA]</scope>
    <source>
        <tissue evidence="2">Muscle</tissue>
    </source>
</reference>
<dbReference type="AlphaFoldDB" id="A0A4Z2HI70"/>
<organism evidence="2 3">
    <name type="scientific">Liparis tanakae</name>
    <name type="common">Tanaka's snailfish</name>
    <dbReference type="NCBI Taxonomy" id="230148"/>
    <lineage>
        <taxon>Eukaryota</taxon>
        <taxon>Metazoa</taxon>
        <taxon>Chordata</taxon>
        <taxon>Craniata</taxon>
        <taxon>Vertebrata</taxon>
        <taxon>Euteleostomi</taxon>
        <taxon>Actinopterygii</taxon>
        <taxon>Neopterygii</taxon>
        <taxon>Teleostei</taxon>
        <taxon>Neoteleostei</taxon>
        <taxon>Acanthomorphata</taxon>
        <taxon>Eupercaria</taxon>
        <taxon>Perciformes</taxon>
        <taxon>Cottioidei</taxon>
        <taxon>Cottales</taxon>
        <taxon>Liparidae</taxon>
        <taxon>Liparis</taxon>
    </lineage>
</organism>
<evidence type="ECO:0000313" key="3">
    <source>
        <dbReference type="Proteomes" id="UP000314294"/>
    </source>
</evidence>
<feature type="compositionally biased region" description="Low complexity" evidence="1">
    <location>
        <begin position="14"/>
        <end position="25"/>
    </location>
</feature>
<evidence type="ECO:0000256" key="1">
    <source>
        <dbReference type="SAM" id="MobiDB-lite"/>
    </source>
</evidence>
<protein>
    <submittedName>
        <fullName evidence="2">Uncharacterized protein</fullName>
    </submittedName>
</protein>
<dbReference type="EMBL" id="SRLO01000251">
    <property type="protein sequence ID" value="TNN64542.1"/>
    <property type="molecule type" value="Genomic_DNA"/>
</dbReference>
<accession>A0A4Z2HI70</accession>
<dbReference type="Proteomes" id="UP000314294">
    <property type="component" value="Unassembled WGS sequence"/>
</dbReference>
<comment type="caution">
    <text evidence="2">The sequence shown here is derived from an EMBL/GenBank/DDBJ whole genome shotgun (WGS) entry which is preliminary data.</text>
</comment>